<evidence type="ECO:0000313" key="2">
    <source>
        <dbReference type="Proteomes" id="UP000230607"/>
    </source>
</evidence>
<organism evidence="1 2">
    <name type="scientific">Candidatus Nitrosotalea okcheonensis</name>
    <dbReference type="NCBI Taxonomy" id="1903276"/>
    <lineage>
        <taxon>Archaea</taxon>
        <taxon>Nitrososphaerota</taxon>
        <taxon>Nitrososphaeria</taxon>
        <taxon>Nitrosotaleales</taxon>
        <taxon>Nitrosotaleaceae</taxon>
        <taxon>Nitrosotalea</taxon>
    </lineage>
</organism>
<name>A0A2H1FI17_9ARCH</name>
<dbReference type="RefSeq" id="WP_157928124.1">
    <property type="nucleotide sequence ID" value="NZ_LT841358.1"/>
</dbReference>
<reference evidence="2" key="1">
    <citation type="submission" date="2017-03" db="EMBL/GenBank/DDBJ databases">
        <authorList>
            <person name="Herbold C."/>
        </authorList>
    </citation>
    <scope>NUCLEOTIDE SEQUENCE [LARGE SCALE GENOMIC DNA]</scope>
</reference>
<keyword evidence="2" id="KW-1185">Reference proteome</keyword>
<sequence>MSVKIKDIKTKVIQEDVDCLKISFLASLRFLPCYKHPMQSMQWNENQTSFVGIKRKIYCDLKNLVPVQGRKLIKILCNKFGLTNNEKRFDVKGTELELGFL</sequence>
<dbReference type="AlphaFoldDB" id="A0A2H1FI17"/>
<dbReference type="EMBL" id="LT841358">
    <property type="protein sequence ID" value="SMH72332.1"/>
    <property type="molecule type" value="Genomic_DNA"/>
</dbReference>
<gene>
    <name evidence="1" type="ORF">NCS_30172</name>
</gene>
<protein>
    <submittedName>
        <fullName evidence="1">Uncharacterized protein</fullName>
    </submittedName>
</protein>
<accession>A0A2H1FI17</accession>
<proteinExistence type="predicted"/>
<dbReference type="Proteomes" id="UP000230607">
    <property type="component" value="Chromosome 1"/>
</dbReference>
<evidence type="ECO:0000313" key="1">
    <source>
        <dbReference type="EMBL" id="SMH72332.1"/>
    </source>
</evidence>